<sequence>MMAAAADDLDNDNVPLSATLINNSHPANPRGCLPDDIILEILKHTEPLDAARYGQCSSVWRSLCTNNPVWKHNALDRWTCWASKPADNAGNWWEIFRDRHVKDRKVQHDLDQLIKSPKGRLRAMVRISELQEDAVDVLQRNAQMLTNDYLAREYHVDRALNLVNRRWVIGQWISLCPQPVRETLALGQVPSVPSEEFTLEYGAFLLCKFVDRQANFKDISKQLDELAEEARAHVMDPDLPDAPEGNVIEVRARQLYAFLFGIKGFGGATNGFYDVENSLIDRVLSRRMGIPISLALIYHAVGSRLGLDIEMISFPQHFLAKVRTEDGREWYIDCFKQPAVQDGFRSRSQCLEALGDMHLANRPEYLEPVGKSHIFGRMASNIITTVNHARDARGTQDLQLHAYGSMMLLLVLSPASSHMQPISPWRRFLYGIMSSEYPEDVWFGEADLRLLRMQLKEGARVRADTELLSNQIAEIWMMDDAQRPVIVKDREAEDFPPTFKVGTLIRHLKYDYRGVIYGWDKTFAGDDGWWARQVGVETLRRGRNQPFYNVLSLDVVGGGGSTATATTLRYVAEENMEAVDVNALPGIVHAFEKNREIGTYFKRWDKPLGRFVVTDFIRKTFVHD</sequence>
<feature type="domain" description="F-box" evidence="1">
    <location>
        <begin position="33"/>
        <end position="73"/>
    </location>
</feature>
<organism evidence="3 4">
    <name type="scientific">Powellomyces hirtus</name>
    <dbReference type="NCBI Taxonomy" id="109895"/>
    <lineage>
        <taxon>Eukaryota</taxon>
        <taxon>Fungi</taxon>
        <taxon>Fungi incertae sedis</taxon>
        <taxon>Chytridiomycota</taxon>
        <taxon>Chytridiomycota incertae sedis</taxon>
        <taxon>Chytridiomycetes</taxon>
        <taxon>Spizellomycetales</taxon>
        <taxon>Powellomycetaceae</taxon>
        <taxon>Powellomyces</taxon>
    </lineage>
</organism>
<feature type="domain" description="Hemimethylated DNA-binding" evidence="2">
    <location>
        <begin position="496"/>
        <end position="614"/>
    </location>
</feature>
<keyword evidence="4" id="KW-1185">Reference proteome</keyword>
<reference evidence="3 4" key="1">
    <citation type="journal article" date="2019" name="Sci. Rep.">
        <title>Comparative genomics of chytrid fungi reveal insights into the obligate biotrophic and pathogenic lifestyle of Synchytrium endobioticum.</title>
        <authorList>
            <person name="van de Vossenberg B.T.L.H."/>
            <person name="Warris S."/>
            <person name="Nguyen H.D.T."/>
            <person name="van Gent-Pelzer M.P.E."/>
            <person name="Joly D.L."/>
            <person name="van de Geest H.C."/>
            <person name="Bonants P.J.M."/>
            <person name="Smith D.S."/>
            <person name="Levesque C.A."/>
            <person name="van der Lee T.A.J."/>
        </authorList>
    </citation>
    <scope>NUCLEOTIDE SEQUENCE [LARGE SCALE GENOMIC DNA]</scope>
    <source>
        <strain evidence="3 4">CBS 809.83</strain>
    </source>
</reference>
<dbReference type="Pfam" id="PF08755">
    <property type="entry name" value="YccV-like"/>
    <property type="match status" value="1"/>
</dbReference>
<dbReference type="Pfam" id="PF00646">
    <property type="entry name" value="F-box"/>
    <property type="match status" value="1"/>
</dbReference>
<dbReference type="NCBIfam" id="TIGR02097">
    <property type="entry name" value="yccV"/>
    <property type="match status" value="1"/>
</dbReference>
<dbReference type="Proteomes" id="UP000318582">
    <property type="component" value="Unassembled WGS sequence"/>
</dbReference>
<dbReference type="AlphaFoldDB" id="A0A507EE53"/>
<dbReference type="STRING" id="109895.A0A507EE53"/>
<proteinExistence type="predicted"/>
<dbReference type="Gene3D" id="2.30.30.390">
    <property type="entry name" value="Hemimethylated DNA-binding domain"/>
    <property type="match status" value="1"/>
</dbReference>
<accession>A0A507EE53</accession>
<protein>
    <recommendedName>
        <fullName evidence="5">F-box domain-containing protein</fullName>
    </recommendedName>
</protein>
<evidence type="ECO:0000259" key="2">
    <source>
        <dbReference type="SMART" id="SM00992"/>
    </source>
</evidence>
<evidence type="ECO:0000313" key="4">
    <source>
        <dbReference type="Proteomes" id="UP000318582"/>
    </source>
</evidence>
<evidence type="ECO:0008006" key="5">
    <source>
        <dbReference type="Google" id="ProtNLM"/>
    </source>
</evidence>
<dbReference type="Pfam" id="PF13369">
    <property type="entry name" value="Transglut_core2"/>
    <property type="match status" value="1"/>
</dbReference>
<dbReference type="SUPFAM" id="SSF81383">
    <property type="entry name" value="F-box domain"/>
    <property type="match status" value="1"/>
</dbReference>
<dbReference type="SMART" id="SM00992">
    <property type="entry name" value="YccV-like"/>
    <property type="match status" value="1"/>
</dbReference>
<comment type="caution">
    <text evidence="3">The sequence shown here is derived from an EMBL/GenBank/DDBJ whole genome shotgun (WGS) entry which is preliminary data.</text>
</comment>
<dbReference type="SUPFAM" id="SSF141255">
    <property type="entry name" value="YccV-like"/>
    <property type="match status" value="1"/>
</dbReference>
<dbReference type="InterPro" id="IPR036047">
    <property type="entry name" value="F-box-like_dom_sf"/>
</dbReference>
<dbReference type="InterPro" id="IPR001810">
    <property type="entry name" value="F-box_dom"/>
</dbReference>
<dbReference type="PANTHER" id="PTHR31350:SF27">
    <property type="entry name" value="HEMIMETHYLATED DNA-BINDING DOMAIN-CONTAINING PROTEIN"/>
    <property type="match status" value="1"/>
</dbReference>
<evidence type="ECO:0000259" key="1">
    <source>
        <dbReference type="SMART" id="SM00256"/>
    </source>
</evidence>
<dbReference type="PANTHER" id="PTHR31350">
    <property type="entry name" value="SI:DKEY-261L7.2"/>
    <property type="match status" value="1"/>
</dbReference>
<dbReference type="Gene3D" id="1.20.1280.50">
    <property type="match status" value="1"/>
</dbReference>
<dbReference type="InterPro" id="IPR032698">
    <property type="entry name" value="SirB1_N"/>
</dbReference>
<evidence type="ECO:0000313" key="3">
    <source>
        <dbReference type="EMBL" id="TPX61468.1"/>
    </source>
</evidence>
<dbReference type="EMBL" id="QEAQ01000007">
    <property type="protein sequence ID" value="TPX61468.1"/>
    <property type="molecule type" value="Genomic_DNA"/>
</dbReference>
<dbReference type="GO" id="GO:0003677">
    <property type="term" value="F:DNA binding"/>
    <property type="evidence" value="ECO:0007669"/>
    <property type="project" value="InterPro"/>
</dbReference>
<dbReference type="InterPro" id="IPR036623">
    <property type="entry name" value="Hemimethylated_DNA-bd_sf"/>
</dbReference>
<dbReference type="InterPro" id="IPR011722">
    <property type="entry name" value="Hemimethylated_DNA-bd_dom"/>
</dbReference>
<gene>
    <name evidence="3" type="ORF">PhCBS80983_g01027</name>
</gene>
<dbReference type="SMART" id="SM00256">
    <property type="entry name" value="FBOX"/>
    <property type="match status" value="1"/>
</dbReference>
<name>A0A507EE53_9FUNG</name>